<proteinExistence type="predicted"/>
<accession>A0A1H4DVE5</accession>
<evidence type="ECO:0000313" key="1">
    <source>
        <dbReference type="EMBL" id="SEA76734.1"/>
    </source>
</evidence>
<keyword evidence="2" id="KW-1185">Reference proteome</keyword>
<dbReference type="AlphaFoldDB" id="A0A1H4DVE5"/>
<name>A0A1H4DVE5_9ACTO</name>
<gene>
    <name evidence="1" type="ORF">SAMN02910418_02362</name>
</gene>
<dbReference type="OrthoDB" id="4794368at2"/>
<protein>
    <submittedName>
        <fullName evidence="1">Uncharacterized protein</fullName>
    </submittedName>
</protein>
<dbReference type="EMBL" id="FNQV01000021">
    <property type="protein sequence ID" value="SEA76734.1"/>
    <property type="molecule type" value="Genomic_DNA"/>
</dbReference>
<dbReference type="Proteomes" id="UP000199288">
    <property type="component" value="Unassembled WGS sequence"/>
</dbReference>
<reference evidence="2" key="1">
    <citation type="submission" date="2016-10" db="EMBL/GenBank/DDBJ databases">
        <authorList>
            <person name="Varghese N."/>
            <person name="Submissions S."/>
        </authorList>
    </citation>
    <scope>NUCLEOTIDE SEQUENCE [LARGE SCALE GENOMIC DNA]</scope>
    <source>
        <strain evidence="2">KPR-1</strain>
    </source>
</reference>
<sequence>MEQKPGDYVGKKYVIYGYVTQADANTAPAFRAHTSGEKKRRWYDYPVNTLVIPGDDIETTVVTDDLVTLYVEVREAFSYSTTMDGSTTVPAVTAHVVEITGQKK</sequence>
<dbReference type="RefSeq" id="WP_092566115.1">
    <property type="nucleotide sequence ID" value="NZ_FNQV01000021.1"/>
</dbReference>
<evidence type="ECO:0000313" key="2">
    <source>
        <dbReference type="Proteomes" id="UP000199288"/>
    </source>
</evidence>
<organism evidence="1 2">
    <name type="scientific">Bowdeniella nasicola</name>
    <dbReference type="NCBI Taxonomy" id="208480"/>
    <lineage>
        <taxon>Bacteria</taxon>
        <taxon>Bacillati</taxon>
        <taxon>Actinomycetota</taxon>
        <taxon>Actinomycetes</taxon>
        <taxon>Actinomycetales</taxon>
        <taxon>Actinomycetaceae</taxon>
        <taxon>Bowdeniella</taxon>
    </lineage>
</organism>